<protein>
    <submittedName>
        <fullName evidence="8">Transcription factor bHLH89-like protein</fullName>
    </submittedName>
</protein>
<proteinExistence type="inferred from homology"/>
<feature type="compositionally biased region" description="Polar residues" evidence="6">
    <location>
        <begin position="314"/>
        <end position="333"/>
    </location>
</feature>
<comment type="similarity">
    <text evidence="1">Belongs to the bHLH protein family.</text>
</comment>
<feature type="region of interest" description="Disordered" evidence="6">
    <location>
        <begin position="310"/>
        <end position="333"/>
    </location>
</feature>
<dbReference type="SUPFAM" id="SSF47459">
    <property type="entry name" value="HLH, helix-loop-helix DNA-binding domain"/>
    <property type="match status" value="1"/>
</dbReference>
<dbReference type="EMBL" id="SWLB01000026">
    <property type="protein sequence ID" value="KAF3321552.1"/>
    <property type="molecule type" value="Genomic_DNA"/>
</dbReference>
<feature type="coiled-coil region" evidence="5">
    <location>
        <begin position="246"/>
        <end position="306"/>
    </location>
</feature>
<dbReference type="PROSITE" id="PS50888">
    <property type="entry name" value="BHLH"/>
    <property type="match status" value="1"/>
</dbReference>
<keyword evidence="9" id="KW-1185">Reference proteome</keyword>
<dbReference type="InterPro" id="IPR036638">
    <property type="entry name" value="HLH_DNA-bd_sf"/>
</dbReference>
<dbReference type="AlphaFoldDB" id="A0A833V2U8"/>
<evidence type="ECO:0000256" key="5">
    <source>
        <dbReference type="SAM" id="Coils"/>
    </source>
</evidence>
<dbReference type="CDD" id="cd18918">
    <property type="entry name" value="bHLH_AtMYC1_like"/>
    <property type="match status" value="1"/>
</dbReference>
<dbReference type="PANTHER" id="PTHR46834">
    <property type="entry name" value="TRANSCRIPTION FACTOR BHLH91"/>
    <property type="match status" value="1"/>
</dbReference>
<evidence type="ECO:0000259" key="7">
    <source>
        <dbReference type="PROSITE" id="PS50888"/>
    </source>
</evidence>
<evidence type="ECO:0000256" key="2">
    <source>
        <dbReference type="ARBA" id="ARBA00023015"/>
    </source>
</evidence>
<dbReference type="Pfam" id="PF00010">
    <property type="entry name" value="HLH"/>
    <property type="match status" value="1"/>
</dbReference>
<sequence>MYDENGFLDPSVASNMQQSIINTAVQSPIYNDLNENNIIASFSIEDISHDPSKNPLPDEAVSMVPLESLDQHIDINGHTNFNLHSSIETTNWDHTLQQNGQNHQQVVEDYNGMQCPNLPFTNSQFTATPDLLNLIHLPRCTPPPLRPSNYSFDISNEIPGVAMGDTGLMLNTNVSMPLGYNPTQSHLLRDLFHSLPKNGIFSSDDERDAMIGLGGDIFQEMNGVPFENTMLERKRELGRGRGKANFATERQRREQLNEKYKALKSLFPNPTKSDRASIVGDAIEYINELNRTVKELKLLLEKKKLGRRAKMEENSTADMESSTLGPTVDQENNINGTLRSSWLQRRSKESLVDVRIVDEEVNIRLTQKKRPNSLLYASKALDELQLELMHVSVGSIGDHHIFMFNTKIYEGASVYASSVAKKLLEAMEKLHLEAIAAGF</sequence>
<dbReference type="InterPro" id="IPR011598">
    <property type="entry name" value="bHLH_dom"/>
</dbReference>
<dbReference type="OrthoDB" id="1932168at2759"/>
<keyword evidence="5" id="KW-0175">Coiled coil</keyword>
<dbReference type="GO" id="GO:0046983">
    <property type="term" value="F:protein dimerization activity"/>
    <property type="evidence" value="ECO:0007669"/>
    <property type="project" value="InterPro"/>
</dbReference>
<evidence type="ECO:0000256" key="6">
    <source>
        <dbReference type="SAM" id="MobiDB-lite"/>
    </source>
</evidence>
<dbReference type="GO" id="GO:0048658">
    <property type="term" value="P:anther wall tapetum development"/>
    <property type="evidence" value="ECO:0007669"/>
    <property type="project" value="InterPro"/>
</dbReference>
<dbReference type="SMART" id="SM00353">
    <property type="entry name" value="HLH"/>
    <property type="match status" value="1"/>
</dbReference>
<evidence type="ECO:0000313" key="8">
    <source>
        <dbReference type="EMBL" id="KAF3321552.1"/>
    </source>
</evidence>
<evidence type="ECO:0000256" key="1">
    <source>
        <dbReference type="ARBA" id="ARBA00005510"/>
    </source>
</evidence>
<gene>
    <name evidence="8" type="ORF">FCM35_KLT13768</name>
</gene>
<evidence type="ECO:0000313" key="9">
    <source>
        <dbReference type="Proteomes" id="UP000623129"/>
    </source>
</evidence>
<dbReference type="Gene3D" id="4.10.280.10">
    <property type="entry name" value="Helix-loop-helix DNA-binding domain"/>
    <property type="match status" value="1"/>
</dbReference>
<evidence type="ECO:0000256" key="3">
    <source>
        <dbReference type="ARBA" id="ARBA00023163"/>
    </source>
</evidence>
<keyword evidence="2" id="KW-0805">Transcription regulation</keyword>
<feature type="domain" description="BHLH" evidence="7">
    <location>
        <begin position="240"/>
        <end position="289"/>
    </location>
</feature>
<dbReference type="FunFam" id="4.10.280.10:FF:000109">
    <property type="entry name" value="Transcription factor bHLH91-like"/>
    <property type="match status" value="1"/>
</dbReference>
<dbReference type="PANTHER" id="PTHR46834:SF1">
    <property type="entry name" value="TRANSCRIPTION FACTOR BHLH10"/>
    <property type="match status" value="1"/>
</dbReference>
<accession>A0A833V2U8</accession>
<dbReference type="GO" id="GO:0006355">
    <property type="term" value="P:regulation of DNA-templated transcription"/>
    <property type="evidence" value="ECO:0007669"/>
    <property type="project" value="InterPro"/>
</dbReference>
<keyword evidence="3" id="KW-0804">Transcription</keyword>
<evidence type="ECO:0000256" key="4">
    <source>
        <dbReference type="ARBA" id="ARBA00023242"/>
    </source>
</evidence>
<dbReference type="InterPro" id="IPR045896">
    <property type="entry name" value="MYC1-like_bHLH"/>
</dbReference>
<comment type="caution">
    <text evidence="8">The sequence shown here is derived from an EMBL/GenBank/DDBJ whole genome shotgun (WGS) entry which is preliminary data.</text>
</comment>
<organism evidence="8 9">
    <name type="scientific">Carex littledalei</name>
    <dbReference type="NCBI Taxonomy" id="544730"/>
    <lineage>
        <taxon>Eukaryota</taxon>
        <taxon>Viridiplantae</taxon>
        <taxon>Streptophyta</taxon>
        <taxon>Embryophyta</taxon>
        <taxon>Tracheophyta</taxon>
        <taxon>Spermatophyta</taxon>
        <taxon>Magnoliopsida</taxon>
        <taxon>Liliopsida</taxon>
        <taxon>Poales</taxon>
        <taxon>Cyperaceae</taxon>
        <taxon>Cyperoideae</taxon>
        <taxon>Cariceae</taxon>
        <taxon>Carex</taxon>
        <taxon>Carex subgen. Euthyceras</taxon>
    </lineage>
</organism>
<keyword evidence="4" id="KW-0539">Nucleus</keyword>
<reference evidence="8" key="1">
    <citation type="submission" date="2020-01" db="EMBL/GenBank/DDBJ databases">
        <title>Genome sequence of Kobresia littledalei, the first chromosome-level genome in the family Cyperaceae.</title>
        <authorList>
            <person name="Qu G."/>
        </authorList>
    </citation>
    <scope>NUCLEOTIDE SEQUENCE</scope>
    <source>
        <strain evidence="8">C.B.Clarke</strain>
        <tissue evidence="8">Leaf</tissue>
    </source>
</reference>
<dbReference type="Proteomes" id="UP000623129">
    <property type="component" value="Unassembled WGS sequence"/>
</dbReference>
<name>A0A833V2U8_9POAL</name>
<dbReference type="InterPro" id="IPR045895">
    <property type="entry name" value="bHLH91-like"/>
</dbReference>